<dbReference type="GO" id="GO:0004061">
    <property type="term" value="F:arylformamidase activity"/>
    <property type="evidence" value="ECO:0007669"/>
    <property type="project" value="UniProtKB-EC"/>
</dbReference>
<evidence type="ECO:0000256" key="8">
    <source>
        <dbReference type="ARBA" id="ARBA00022833"/>
    </source>
</evidence>
<protein>
    <recommendedName>
        <fullName evidence="5">Kynurenine formamidase</fullName>
        <ecNumber evidence="4">3.5.1.9</ecNumber>
    </recommendedName>
</protein>
<dbReference type="STRING" id="869279.SE15_12160"/>
<evidence type="ECO:0000313" key="12">
    <source>
        <dbReference type="EMBL" id="KPL82801.1"/>
    </source>
</evidence>
<gene>
    <name evidence="12" type="ORF">SE15_12160</name>
</gene>
<comment type="catalytic activity">
    <reaction evidence="10">
        <text>N-formyl-L-kynurenine + H2O = L-kynurenine + formate + H(+)</text>
        <dbReference type="Rhea" id="RHEA:13009"/>
        <dbReference type="ChEBI" id="CHEBI:15377"/>
        <dbReference type="ChEBI" id="CHEBI:15378"/>
        <dbReference type="ChEBI" id="CHEBI:15740"/>
        <dbReference type="ChEBI" id="CHEBI:57959"/>
        <dbReference type="ChEBI" id="CHEBI:58629"/>
        <dbReference type="EC" id="3.5.1.9"/>
    </reaction>
</comment>
<keyword evidence="13" id="KW-1185">Reference proteome</keyword>
<dbReference type="PANTHER" id="PTHR31118">
    <property type="entry name" value="CYCLASE-LIKE PROTEIN 2"/>
    <property type="match status" value="1"/>
</dbReference>
<comment type="cofactor">
    <cofactor evidence="1">
        <name>Zn(2+)</name>
        <dbReference type="ChEBI" id="CHEBI:29105"/>
    </cofactor>
</comment>
<dbReference type="Pfam" id="PF04199">
    <property type="entry name" value="Cyclase"/>
    <property type="match status" value="1"/>
</dbReference>
<comment type="function">
    <text evidence="2">Catalyzes the hydrolysis of N-formyl-L-kynurenine to L-kynurenine, the second step in the kynurenine pathway of tryptophan degradation.</text>
</comment>
<evidence type="ECO:0000256" key="1">
    <source>
        <dbReference type="ARBA" id="ARBA00001947"/>
    </source>
</evidence>
<dbReference type="InterPro" id="IPR007325">
    <property type="entry name" value="KFase/CYL"/>
</dbReference>
<dbReference type="PANTHER" id="PTHR31118:SF32">
    <property type="entry name" value="KYNURENINE FORMAMIDASE"/>
    <property type="match status" value="1"/>
</dbReference>
<dbReference type="EC" id="3.5.1.9" evidence="4"/>
<dbReference type="FunFam" id="3.50.30.50:FF:000001">
    <property type="entry name" value="Kynurenine formamidase"/>
    <property type="match status" value="1"/>
</dbReference>
<keyword evidence="7" id="KW-0378">Hydrolase</keyword>
<evidence type="ECO:0000256" key="7">
    <source>
        <dbReference type="ARBA" id="ARBA00022801"/>
    </source>
</evidence>
<evidence type="ECO:0000313" key="13">
    <source>
        <dbReference type="Proteomes" id="UP000050544"/>
    </source>
</evidence>
<evidence type="ECO:0000256" key="10">
    <source>
        <dbReference type="ARBA" id="ARBA00048496"/>
    </source>
</evidence>
<dbReference type="AlphaFoldDB" id="A0A0P6XUP5"/>
<accession>A0A0P6XUP5</accession>
<evidence type="ECO:0000256" key="11">
    <source>
        <dbReference type="ARBA" id="ARBA00060547"/>
    </source>
</evidence>
<dbReference type="Gene3D" id="3.50.30.50">
    <property type="entry name" value="Putative cyclase"/>
    <property type="match status" value="1"/>
</dbReference>
<evidence type="ECO:0000256" key="3">
    <source>
        <dbReference type="ARBA" id="ARBA00011738"/>
    </source>
</evidence>
<comment type="subunit">
    <text evidence="3">Homodimer.</text>
</comment>
<dbReference type="SUPFAM" id="SSF102198">
    <property type="entry name" value="Putative cyclase"/>
    <property type="match status" value="1"/>
</dbReference>
<dbReference type="GO" id="GO:0019441">
    <property type="term" value="P:L-tryptophan catabolic process to kynurenine"/>
    <property type="evidence" value="ECO:0007669"/>
    <property type="project" value="InterPro"/>
</dbReference>
<dbReference type="EMBL" id="LGKO01000005">
    <property type="protein sequence ID" value="KPL82801.1"/>
    <property type="molecule type" value="Genomic_DNA"/>
</dbReference>
<evidence type="ECO:0000256" key="9">
    <source>
        <dbReference type="ARBA" id="ARBA00023079"/>
    </source>
</evidence>
<sequence>MRKIYDISLTIGPELPTWPGDPSVHIERVSKIEEGANANVSKVEMGLHTGTHLDAPYHFLADGARLESLSLDVLIGPAQVVEVPETIGEITAEVLTRLPLADGARRVLFKTRNSRFWAQGEREFRTDFVGITQDGAEYLVERGVRLVGIDYLSVAPYKRSRPTHEVLLRAGVVIVEGVDLSQVAPGLYQFICLPVKFQGVEGGPARAILIEESPED</sequence>
<keyword evidence="6" id="KW-0479">Metal-binding</keyword>
<proteinExistence type="predicted"/>
<evidence type="ECO:0000256" key="4">
    <source>
        <dbReference type="ARBA" id="ARBA00012930"/>
    </source>
</evidence>
<evidence type="ECO:0000256" key="5">
    <source>
        <dbReference type="ARBA" id="ARBA00014889"/>
    </source>
</evidence>
<dbReference type="GO" id="GO:0046872">
    <property type="term" value="F:metal ion binding"/>
    <property type="evidence" value="ECO:0007669"/>
    <property type="project" value="UniProtKB-KW"/>
</dbReference>
<name>A0A0P6XUP5_9CHLR</name>
<dbReference type="InterPro" id="IPR037175">
    <property type="entry name" value="KFase_sf"/>
</dbReference>
<comment type="pathway">
    <text evidence="11">Amino-acid degradation; L-tryptophan degradation via kynurenine pathway; L-kynurenine from L-tryptophan: step 2/2.</text>
</comment>
<organism evidence="12 13">
    <name type="scientific">Thermanaerothrix daxensis</name>
    <dbReference type="NCBI Taxonomy" id="869279"/>
    <lineage>
        <taxon>Bacteria</taxon>
        <taxon>Bacillati</taxon>
        <taxon>Chloroflexota</taxon>
        <taxon>Anaerolineae</taxon>
        <taxon>Anaerolineales</taxon>
        <taxon>Anaerolineaceae</taxon>
        <taxon>Thermanaerothrix</taxon>
    </lineage>
</organism>
<comment type="caution">
    <text evidence="12">The sequence shown here is derived from an EMBL/GenBank/DDBJ whole genome shotgun (WGS) entry which is preliminary data.</text>
</comment>
<dbReference type="Proteomes" id="UP000050544">
    <property type="component" value="Unassembled WGS sequence"/>
</dbReference>
<evidence type="ECO:0000256" key="6">
    <source>
        <dbReference type="ARBA" id="ARBA00022723"/>
    </source>
</evidence>
<dbReference type="RefSeq" id="WP_054522356.1">
    <property type="nucleotide sequence ID" value="NZ_LGKO01000005.1"/>
</dbReference>
<keyword evidence="8" id="KW-0862">Zinc</keyword>
<dbReference type="OrthoDB" id="9796085at2"/>
<keyword evidence="9" id="KW-0823">Tryptophan catabolism</keyword>
<reference evidence="12 13" key="1">
    <citation type="submission" date="2015-07" db="EMBL/GenBank/DDBJ databases">
        <title>Whole genome sequence of Thermanaerothrix daxensis DSM 23592.</title>
        <authorList>
            <person name="Hemp J."/>
            <person name="Ward L.M."/>
            <person name="Pace L.A."/>
            <person name="Fischer W.W."/>
        </authorList>
    </citation>
    <scope>NUCLEOTIDE SEQUENCE [LARGE SCALE GENOMIC DNA]</scope>
    <source>
        <strain evidence="12 13">GNS-1</strain>
    </source>
</reference>
<evidence type="ECO:0000256" key="2">
    <source>
        <dbReference type="ARBA" id="ARBA00002204"/>
    </source>
</evidence>